<proteinExistence type="predicted"/>
<gene>
    <name evidence="1" type="ORF">H1R20_g11232</name>
</gene>
<dbReference type="EMBL" id="JANBPK010001105">
    <property type="protein sequence ID" value="KAJ2925855.1"/>
    <property type="molecule type" value="Genomic_DNA"/>
</dbReference>
<reference evidence="1" key="1">
    <citation type="submission" date="2022-06" db="EMBL/GenBank/DDBJ databases">
        <title>Genome Sequence of Candolleomyces eurysporus.</title>
        <authorList>
            <person name="Buettner E."/>
        </authorList>
    </citation>
    <scope>NUCLEOTIDE SEQUENCE</scope>
    <source>
        <strain evidence="1">VTCC 930004</strain>
    </source>
</reference>
<name>A0A9W8J7H4_9AGAR</name>
<comment type="caution">
    <text evidence="1">The sequence shown here is derived from an EMBL/GenBank/DDBJ whole genome shotgun (WGS) entry which is preliminary data.</text>
</comment>
<dbReference type="Proteomes" id="UP001140091">
    <property type="component" value="Unassembled WGS sequence"/>
</dbReference>
<sequence>MFNNLTLPSLHELYLPGGFASITDLELHTRGWRSLLSLLERSNCKLQVFELGNADTPDLIKNLKSPLFKHLTSLKVTSISHFFGDPDTSFQLLDALSEACEETQIPRMLPLLETLKLNSIDSEDSVREMVSARVAAYGGCGRSKLRRVCAWYLSGDEYALEMDLNDQE</sequence>
<evidence type="ECO:0000313" key="2">
    <source>
        <dbReference type="Proteomes" id="UP001140091"/>
    </source>
</evidence>
<keyword evidence="2" id="KW-1185">Reference proteome</keyword>
<feature type="non-terminal residue" evidence="1">
    <location>
        <position position="168"/>
    </location>
</feature>
<dbReference type="AlphaFoldDB" id="A0A9W8J7H4"/>
<organism evidence="1 2">
    <name type="scientific">Candolleomyces eurysporus</name>
    <dbReference type="NCBI Taxonomy" id="2828524"/>
    <lineage>
        <taxon>Eukaryota</taxon>
        <taxon>Fungi</taxon>
        <taxon>Dikarya</taxon>
        <taxon>Basidiomycota</taxon>
        <taxon>Agaricomycotina</taxon>
        <taxon>Agaricomycetes</taxon>
        <taxon>Agaricomycetidae</taxon>
        <taxon>Agaricales</taxon>
        <taxon>Agaricineae</taxon>
        <taxon>Psathyrellaceae</taxon>
        <taxon>Candolleomyces</taxon>
    </lineage>
</organism>
<evidence type="ECO:0000313" key="1">
    <source>
        <dbReference type="EMBL" id="KAJ2925855.1"/>
    </source>
</evidence>
<protein>
    <submittedName>
        <fullName evidence="1">Uncharacterized protein</fullName>
    </submittedName>
</protein>
<accession>A0A9W8J7H4</accession>